<dbReference type="OrthoDB" id="20105at2759"/>
<keyword evidence="4" id="KW-0808">Transferase</keyword>
<dbReference type="GO" id="GO:0008650">
    <property type="term" value="F:rRNA (uridine-2'-O-)-methyltransferase activity"/>
    <property type="evidence" value="ECO:0007669"/>
    <property type="project" value="TreeGrafter"/>
</dbReference>
<proteinExistence type="inferred from homology"/>
<dbReference type="GO" id="GO:0005739">
    <property type="term" value="C:mitochondrion"/>
    <property type="evidence" value="ECO:0007669"/>
    <property type="project" value="TreeGrafter"/>
</dbReference>
<feature type="domain" description="Ribosomal RNA methyltransferase FtsJ" evidence="8">
    <location>
        <begin position="41"/>
        <end position="85"/>
    </location>
</feature>
<dbReference type="HOGENOM" id="CLU_009422_4_0_1"/>
<evidence type="ECO:0000313" key="9">
    <source>
        <dbReference type="EMBL" id="CCM01860.1"/>
    </source>
</evidence>
<keyword evidence="3" id="KW-0489">Methyltransferase</keyword>
<dbReference type="InterPro" id="IPR050082">
    <property type="entry name" value="RNA_methyltr_RlmE"/>
</dbReference>
<protein>
    <recommendedName>
        <fullName evidence="6">rRNA methyltransferase 2, mitochondrial</fullName>
    </recommendedName>
</protein>
<evidence type="ECO:0000256" key="3">
    <source>
        <dbReference type="ARBA" id="ARBA00022603"/>
    </source>
</evidence>
<dbReference type="STRING" id="599839.J4GNS0"/>
<dbReference type="SUPFAM" id="SSF53335">
    <property type="entry name" value="S-adenosyl-L-methionine-dependent methyltransferases"/>
    <property type="match status" value="1"/>
</dbReference>
<dbReference type="HAMAP" id="MF_01547">
    <property type="entry name" value="RNA_methyltr_E"/>
    <property type="match status" value="1"/>
</dbReference>
<comment type="similarity">
    <text evidence="1">Belongs to the class I-like SAM-binding methyltransferase superfamily. RNA methyltransferase RlmE family.</text>
</comment>
<dbReference type="Pfam" id="PF01728">
    <property type="entry name" value="FtsJ"/>
    <property type="match status" value="2"/>
</dbReference>
<dbReference type="InterPro" id="IPR002877">
    <property type="entry name" value="RNA_MeTrfase_FtsJ_dom"/>
</dbReference>
<dbReference type="GeneID" id="24096771"/>
<name>J4GNS0_9APHY</name>
<dbReference type="PANTHER" id="PTHR10920">
    <property type="entry name" value="RIBOSOMAL RNA METHYLTRANSFERASE"/>
    <property type="match status" value="1"/>
</dbReference>
<dbReference type="PANTHER" id="PTHR10920:SF18">
    <property type="entry name" value="RRNA METHYLTRANSFERASE 2, MITOCHONDRIAL"/>
    <property type="match status" value="1"/>
</dbReference>
<evidence type="ECO:0000256" key="1">
    <source>
        <dbReference type="ARBA" id="ARBA00009258"/>
    </source>
</evidence>
<reference evidence="9 10" key="1">
    <citation type="journal article" date="2012" name="Appl. Environ. Microbiol.">
        <title>Short-read sequencing for genomic analysis of the brown rot fungus Fibroporia radiculosa.</title>
        <authorList>
            <person name="Tang J.D."/>
            <person name="Perkins A.D."/>
            <person name="Sonstegard T.S."/>
            <person name="Schroeder S.G."/>
            <person name="Burgess S.C."/>
            <person name="Diehl S.V."/>
        </authorList>
    </citation>
    <scope>NUCLEOTIDE SEQUENCE [LARGE SCALE GENOMIC DNA]</scope>
    <source>
        <strain evidence="9 10">TFFH 294</strain>
    </source>
</reference>
<evidence type="ECO:0000256" key="5">
    <source>
        <dbReference type="ARBA" id="ARBA00022691"/>
    </source>
</evidence>
<organism evidence="9 10">
    <name type="scientific">Fibroporia radiculosa</name>
    <dbReference type="NCBI Taxonomy" id="599839"/>
    <lineage>
        <taxon>Eukaryota</taxon>
        <taxon>Fungi</taxon>
        <taxon>Dikarya</taxon>
        <taxon>Basidiomycota</taxon>
        <taxon>Agaricomycotina</taxon>
        <taxon>Agaricomycetes</taxon>
        <taxon>Polyporales</taxon>
        <taxon>Fibroporiaceae</taxon>
        <taxon>Fibroporia</taxon>
    </lineage>
</organism>
<dbReference type="Gene3D" id="3.40.50.150">
    <property type="entry name" value="Vaccinia Virus protein VP39"/>
    <property type="match status" value="1"/>
</dbReference>
<evidence type="ECO:0000256" key="6">
    <source>
        <dbReference type="ARBA" id="ARBA00041184"/>
    </source>
</evidence>
<dbReference type="AlphaFoldDB" id="J4GNS0"/>
<dbReference type="InParanoid" id="J4GNS0"/>
<dbReference type="EMBL" id="HE797053">
    <property type="protein sequence ID" value="CCM01860.1"/>
    <property type="molecule type" value="Genomic_DNA"/>
</dbReference>
<evidence type="ECO:0000313" key="10">
    <source>
        <dbReference type="Proteomes" id="UP000006352"/>
    </source>
</evidence>
<accession>J4GNS0</accession>
<evidence type="ECO:0000256" key="2">
    <source>
        <dbReference type="ARBA" id="ARBA00022552"/>
    </source>
</evidence>
<keyword evidence="5" id="KW-0949">S-adenosyl-L-methionine</keyword>
<keyword evidence="10" id="KW-1185">Reference proteome</keyword>
<dbReference type="InterPro" id="IPR015507">
    <property type="entry name" value="rRNA-MeTfrase_E"/>
</dbReference>
<feature type="region of interest" description="Disordered" evidence="7">
    <location>
        <begin position="305"/>
        <end position="333"/>
    </location>
</feature>
<dbReference type="RefSeq" id="XP_012181143.1">
    <property type="nucleotide sequence ID" value="XM_012325753.1"/>
</dbReference>
<sequence>MSLSATRPLFSSKFPPSSRAWLARQFRDPYVRERLSHPDRFRSRSAFKLLELAKKWKFFCPDVCAVVDLGAAPGGWSQVAAGKLGWIEEDVVGLPRPSTKDTRPPTLEFGLQVDSQSSSSQPWSHLVDEVAGTQGDPYLDEDITYAIGRGTVIAVDLLRMLPIPGVKTLQMDFLSPKADEYIGSLLKNEKNPEGKVDIVLSDMAANFSGHKAHDVESCLEICQAVITFARRHLRTAESVGREKGGVLVLKYFDHPLLAKFRHEELKPYFKGVFNSKPPASRTDSSEGYWICMGFKGDLPRLKTHKWRAAKSPSRPSDGIDANAGQIDEGREAP</sequence>
<gene>
    <name evidence="9" type="ORF">FIBRA_03931</name>
</gene>
<keyword evidence="2" id="KW-0698">rRNA processing</keyword>
<dbReference type="Proteomes" id="UP000006352">
    <property type="component" value="Unassembled WGS sequence"/>
</dbReference>
<evidence type="ECO:0000256" key="4">
    <source>
        <dbReference type="ARBA" id="ARBA00022679"/>
    </source>
</evidence>
<dbReference type="FunCoup" id="J4GNS0">
    <property type="interactions" value="1173"/>
</dbReference>
<feature type="domain" description="Ribosomal RNA methyltransferase FtsJ" evidence="8">
    <location>
        <begin position="147"/>
        <end position="294"/>
    </location>
</feature>
<dbReference type="InterPro" id="IPR029063">
    <property type="entry name" value="SAM-dependent_MTases_sf"/>
</dbReference>
<evidence type="ECO:0000256" key="7">
    <source>
        <dbReference type="SAM" id="MobiDB-lite"/>
    </source>
</evidence>
<evidence type="ECO:0000259" key="8">
    <source>
        <dbReference type="Pfam" id="PF01728"/>
    </source>
</evidence>